<organism evidence="1 2">
    <name type="scientific">Ensete ventricosum</name>
    <name type="common">Abyssinian banana</name>
    <name type="synonym">Musa ensete</name>
    <dbReference type="NCBI Taxonomy" id="4639"/>
    <lineage>
        <taxon>Eukaryota</taxon>
        <taxon>Viridiplantae</taxon>
        <taxon>Streptophyta</taxon>
        <taxon>Embryophyta</taxon>
        <taxon>Tracheophyta</taxon>
        <taxon>Spermatophyta</taxon>
        <taxon>Magnoliopsida</taxon>
        <taxon>Liliopsida</taxon>
        <taxon>Zingiberales</taxon>
        <taxon>Musaceae</taxon>
        <taxon>Ensete</taxon>
    </lineage>
</organism>
<reference evidence="1 2" key="1">
    <citation type="journal article" date="2014" name="Agronomy (Basel)">
        <title>A Draft Genome Sequence for Ensete ventricosum, the Drought-Tolerant Tree Against Hunger.</title>
        <authorList>
            <person name="Harrison J."/>
            <person name="Moore K.A."/>
            <person name="Paszkiewicz K."/>
            <person name="Jones T."/>
            <person name="Grant M."/>
            <person name="Ambacheew D."/>
            <person name="Muzemil S."/>
            <person name="Studholme D.J."/>
        </authorList>
    </citation>
    <scope>NUCLEOTIDE SEQUENCE [LARGE SCALE GENOMIC DNA]</scope>
</reference>
<dbReference type="EMBL" id="AMZH03001009">
    <property type="protein sequence ID" value="RRT81016.1"/>
    <property type="molecule type" value="Genomic_DNA"/>
</dbReference>
<proteinExistence type="predicted"/>
<dbReference type="Proteomes" id="UP000287651">
    <property type="component" value="Unassembled WGS sequence"/>
</dbReference>
<comment type="caution">
    <text evidence="1">The sequence shown here is derived from an EMBL/GenBank/DDBJ whole genome shotgun (WGS) entry which is preliminary data.</text>
</comment>
<sequence>MAKHGCSALAKWVNWRAHPSVSSWLTWGLDMAKRHKKSPLDYWAVLWQLGYLQGAGSPARQVGTRGCPARPLRCLSHWREEEDNNGALMPWHRLGAGDSESGIGVSASVVEELAWDKIVSIICTPLEGHPSGLFFGGRSGTTRVRVLLLGCEYRDKAEGQRLGNFV</sequence>
<gene>
    <name evidence="1" type="ORF">B296_00019988</name>
</gene>
<protein>
    <submittedName>
        <fullName evidence="1">Uncharacterized protein</fullName>
    </submittedName>
</protein>
<name>A0A427AY39_ENSVE</name>
<accession>A0A427AY39</accession>
<dbReference type="AlphaFoldDB" id="A0A427AY39"/>
<evidence type="ECO:0000313" key="2">
    <source>
        <dbReference type="Proteomes" id="UP000287651"/>
    </source>
</evidence>
<evidence type="ECO:0000313" key="1">
    <source>
        <dbReference type="EMBL" id="RRT81016.1"/>
    </source>
</evidence>